<dbReference type="Pfam" id="PF00534">
    <property type="entry name" value="Glycos_transf_1"/>
    <property type="match status" value="1"/>
</dbReference>
<dbReference type="PANTHER" id="PTHR45947">
    <property type="entry name" value="SULFOQUINOVOSYL TRANSFERASE SQD2"/>
    <property type="match status" value="1"/>
</dbReference>
<dbReference type="PANTHER" id="PTHR45947:SF3">
    <property type="entry name" value="SULFOQUINOVOSYL TRANSFERASE SQD2"/>
    <property type="match status" value="1"/>
</dbReference>
<dbReference type="Pfam" id="PF13579">
    <property type="entry name" value="Glyco_trans_4_4"/>
    <property type="match status" value="1"/>
</dbReference>
<dbReference type="CDD" id="cd03811">
    <property type="entry name" value="GT4_GT28_WabH-like"/>
    <property type="match status" value="1"/>
</dbReference>
<proteinExistence type="predicted"/>
<reference evidence="3" key="1">
    <citation type="journal article" date="2020" name="mSystems">
        <title>Genome- and Community-Level Interaction Insights into Carbon Utilization and Element Cycling Functions of Hydrothermarchaeota in Hydrothermal Sediment.</title>
        <authorList>
            <person name="Zhou Z."/>
            <person name="Liu Y."/>
            <person name="Xu W."/>
            <person name="Pan J."/>
            <person name="Luo Z.H."/>
            <person name="Li M."/>
        </authorList>
    </citation>
    <scope>NUCLEOTIDE SEQUENCE [LARGE SCALE GENOMIC DNA]</scope>
    <source>
        <strain evidence="3">HyVt-503</strain>
    </source>
</reference>
<protein>
    <submittedName>
        <fullName evidence="3">Glycosyltransferase</fullName>
    </submittedName>
</protein>
<comment type="caution">
    <text evidence="3">The sequence shown here is derived from an EMBL/GenBank/DDBJ whole genome shotgun (WGS) entry which is preliminary data.</text>
</comment>
<dbReference type="InterPro" id="IPR050194">
    <property type="entry name" value="Glycosyltransferase_grp1"/>
</dbReference>
<dbReference type="InterPro" id="IPR001296">
    <property type="entry name" value="Glyco_trans_1"/>
</dbReference>
<dbReference type="InterPro" id="IPR028098">
    <property type="entry name" value="Glyco_trans_4-like_N"/>
</dbReference>
<feature type="domain" description="Glycosyltransferase subfamily 4-like N-terminal" evidence="2">
    <location>
        <begin position="17"/>
        <end position="160"/>
    </location>
</feature>
<dbReference type="Proteomes" id="UP000885797">
    <property type="component" value="Unassembled WGS sequence"/>
</dbReference>
<dbReference type="EMBL" id="DRND01000177">
    <property type="protein sequence ID" value="HFC46660.1"/>
    <property type="molecule type" value="Genomic_DNA"/>
</dbReference>
<gene>
    <name evidence="3" type="ORF">ENJ63_02130</name>
</gene>
<dbReference type="AlphaFoldDB" id="A0A7V2WSW1"/>
<organism evidence="3">
    <name type="scientific">Dissulfuribacter thermophilus</name>
    <dbReference type="NCBI Taxonomy" id="1156395"/>
    <lineage>
        <taxon>Bacteria</taxon>
        <taxon>Pseudomonadati</taxon>
        <taxon>Thermodesulfobacteriota</taxon>
        <taxon>Dissulfuribacteria</taxon>
        <taxon>Dissulfuribacterales</taxon>
        <taxon>Dissulfuribacteraceae</taxon>
        <taxon>Dissulfuribacter</taxon>
    </lineage>
</organism>
<evidence type="ECO:0000259" key="2">
    <source>
        <dbReference type="Pfam" id="PF13579"/>
    </source>
</evidence>
<dbReference type="GO" id="GO:0016757">
    <property type="term" value="F:glycosyltransferase activity"/>
    <property type="evidence" value="ECO:0007669"/>
    <property type="project" value="InterPro"/>
</dbReference>
<dbReference type="SUPFAM" id="SSF53756">
    <property type="entry name" value="UDP-Glycosyltransferase/glycogen phosphorylase"/>
    <property type="match status" value="1"/>
</dbReference>
<sequence>MDKRPKIAIFLATSGHSGVERVMGNLIKGLGGFGIHVDLIRIEGHGPYLEETPPNVRVIQLRVRHVNASIPHLIRYLRDVRPDALLTDKDRVNRAAIFARLLARANTTRLVLRIGTTVSENLKRRPFWARHSQLTSIRRLYPLAQAILVPSEGAREDLLTIAPSLQGKVFKVASPIVDESIYKRAKEQVDHPWLMEQRDQPLVLGVGELCERKDFPTLIRAFHLVRQQVDARLIILGKGKKREELMALTRRLGIAPYVDLPGFVKNPLAFMKRAHCVCLTSRCEGMPAVLIEALALGRPVCATDCPSGPREILKGGLVGRLVKVGDYKALSEVIIETLKAPPSPATLRAAIKDFTIQNGTKDYLRHLLPQYNC</sequence>
<dbReference type="Gene3D" id="3.40.50.2000">
    <property type="entry name" value="Glycogen Phosphorylase B"/>
    <property type="match status" value="2"/>
</dbReference>
<feature type="domain" description="Glycosyl transferase family 1" evidence="1">
    <location>
        <begin position="197"/>
        <end position="350"/>
    </location>
</feature>
<evidence type="ECO:0000259" key="1">
    <source>
        <dbReference type="Pfam" id="PF00534"/>
    </source>
</evidence>
<accession>A0A7V2WSW1</accession>
<name>A0A7V2WSW1_9BACT</name>
<evidence type="ECO:0000313" key="3">
    <source>
        <dbReference type="EMBL" id="HFC46660.1"/>
    </source>
</evidence>